<dbReference type="InterPro" id="IPR027417">
    <property type="entry name" value="P-loop_NTPase"/>
</dbReference>
<feature type="domain" description="ABC transporter" evidence="6">
    <location>
        <begin position="6"/>
        <end position="246"/>
    </location>
</feature>
<dbReference type="PROSITE" id="PS50893">
    <property type="entry name" value="ABC_TRANSPORTER_2"/>
    <property type="match status" value="1"/>
</dbReference>
<evidence type="ECO:0000256" key="5">
    <source>
        <dbReference type="SAM" id="MobiDB-lite"/>
    </source>
</evidence>
<dbReference type="RefSeq" id="WP_103882087.1">
    <property type="nucleotide sequence ID" value="NZ_FNVG01000028.1"/>
</dbReference>
<dbReference type="GO" id="GO:0140359">
    <property type="term" value="F:ABC-type transporter activity"/>
    <property type="evidence" value="ECO:0007669"/>
    <property type="project" value="InterPro"/>
</dbReference>
<dbReference type="SUPFAM" id="SSF52540">
    <property type="entry name" value="P-loop containing nucleoside triphosphate hydrolases"/>
    <property type="match status" value="1"/>
</dbReference>
<protein>
    <submittedName>
        <fullName evidence="7">Lipopolysaccharide transport system ATP-binding protein</fullName>
    </submittedName>
</protein>
<evidence type="ECO:0000313" key="7">
    <source>
        <dbReference type="EMBL" id="SEG66224.1"/>
    </source>
</evidence>
<evidence type="ECO:0000256" key="2">
    <source>
        <dbReference type="ARBA" id="ARBA00022448"/>
    </source>
</evidence>
<dbReference type="PANTHER" id="PTHR46743:SF2">
    <property type="entry name" value="TEICHOIC ACIDS EXPORT ATP-BINDING PROTEIN TAGH"/>
    <property type="match status" value="1"/>
</dbReference>
<dbReference type="InterPro" id="IPR015860">
    <property type="entry name" value="ABC_transpr_TagH-like"/>
</dbReference>
<dbReference type="Gene3D" id="3.40.50.300">
    <property type="entry name" value="P-loop containing nucleotide triphosphate hydrolases"/>
    <property type="match status" value="1"/>
</dbReference>
<dbReference type="OrthoDB" id="9778870at2"/>
<evidence type="ECO:0000256" key="3">
    <source>
        <dbReference type="ARBA" id="ARBA00022741"/>
    </source>
</evidence>
<dbReference type="InterPro" id="IPR050683">
    <property type="entry name" value="Bact_Polysacc_Export_ATP-bd"/>
</dbReference>
<proteinExistence type="inferred from homology"/>
<evidence type="ECO:0000259" key="6">
    <source>
        <dbReference type="PROSITE" id="PS50893"/>
    </source>
</evidence>
<dbReference type="GO" id="GO:0016020">
    <property type="term" value="C:membrane"/>
    <property type="evidence" value="ECO:0007669"/>
    <property type="project" value="InterPro"/>
</dbReference>
<evidence type="ECO:0000256" key="1">
    <source>
        <dbReference type="ARBA" id="ARBA00005417"/>
    </source>
</evidence>
<keyword evidence="4 7" id="KW-0067">ATP-binding</keyword>
<dbReference type="SMART" id="SM00382">
    <property type="entry name" value="AAA"/>
    <property type="match status" value="1"/>
</dbReference>
<dbReference type="Proteomes" id="UP000236721">
    <property type="component" value="Unassembled WGS sequence"/>
</dbReference>
<keyword evidence="3" id="KW-0547">Nucleotide-binding</keyword>
<keyword evidence="8" id="KW-1185">Reference proteome</keyword>
<accession>A0A1H6BZT7</accession>
<gene>
    <name evidence="7" type="ORF">SAMN04488244_12829</name>
</gene>
<dbReference type="Pfam" id="PF00005">
    <property type="entry name" value="ABC_tran"/>
    <property type="match status" value="1"/>
</dbReference>
<feature type="compositionally biased region" description="Basic and acidic residues" evidence="5">
    <location>
        <begin position="276"/>
        <end position="286"/>
    </location>
</feature>
<comment type="similarity">
    <text evidence="1">Belongs to the ABC transporter superfamily.</text>
</comment>
<dbReference type="EMBL" id="FNVG01000028">
    <property type="protein sequence ID" value="SEG66224.1"/>
    <property type="molecule type" value="Genomic_DNA"/>
</dbReference>
<dbReference type="InterPro" id="IPR003439">
    <property type="entry name" value="ABC_transporter-like_ATP-bd"/>
</dbReference>
<dbReference type="PANTHER" id="PTHR46743">
    <property type="entry name" value="TEICHOIC ACIDS EXPORT ATP-BINDING PROTEIN TAGH"/>
    <property type="match status" value="1"/>
</dbReference>
<dbReference type="Gene3D" id="2.70.50.60">
    <property type="entry name" value="abc- transporter (atp binding component) like domain"/>
    <property type="match status" value="1"/>
</dbReference>
<dbReference type="Pfam" id="PF14524">
    <property type="entry name" value="Wzt_C"/>
    <property type="match status" value="1"/>
</dbReference>
<dbReference type="InterPro" id="IPR003593">
    <property type="entry name" value="AAA+_ATPase"/>
</dbReference>
<dbReference type="GO" id="GO:0005524">
    <property type="term" value="F:ATP binding"/>
    <property type="evidence" value="ECO:0007669"/>
    <property type="project" value="UniProtKB-KW"/>
</dbReference>
<reference evidence="8" key="1">
    <citation type="submission" date="2016-10" db="EMBL/GenBank/DDBJ databases">
        <authorList>
            <person name="Varghese N."/>
            <person name="Submissions S."/>
        </authorList>
    </citation>
    <scope>NUCLEOTIDE SEQUENCE [LARGE SCALE GENOMIC DNA]</scope>
    <source>
        <strain evidence="8">CGMCC 1.7062</strain>
    </source>
</reference>
<feature type="region of interest" description="Disordered" evidence="5">
    <location>
        <begin position="266"/>
        <end position="292"/>
    </location>
</feature>
<dbReference type="InterPro" id="IPR029439">
    <property type="entry name" value="Wzt_C"/>
</dbReference>
<keyword evidence="2" id="KW-0813">Transport</keyword>
<dbReference type="CDD" id="cd03220">
    <property type="entry name" value="ABC_KpsT_Wzt"/>
    <property type="match status" value="1"/>
</dbReference>
<name>A0A1H6BZT7_9VIBR</name>
<dbReference type="CDD" id="cd10147">
    <property type="entry name" value="Wzt_C-like"/>
    <property type="match status" value="1"/>
</dbReference>
<organism evidence="7 8">
    <name type="scientific">Vibrio hangzhouensis</name>
    <dbReference type="NCBI Taxonomy" id="462991"/>
    <lineage>
        <taxon>Bacteria</taxon>
        <taxon>Pseudomonadati</taxon>
        <taxon>Pseudomonadota</taxon>
        <taxon>Gammaproteobacteria</taxon>
        <taxon>Vibrionales</taxon>
        <taxon>Vibrionaceae</taxon>
        <taxon>Vibrio</taxon>
    </lineage>
</organism>
<evidence type="ECO:0000313" key="8">
    <source>
        <dbReference type="Proteomes" id="UP000236721"/>
    </source>
</evidence>
<sequence>MSETVIKLDGISKSFHIYDKPIDRLLENFFSKSQRHRKFEALKNVSFEIKKGETVGLVGANGAGKSTLLQIICGTLTQTSGELGVSGRISALLELGSGFNPEFTGRENIYFFAAMQGMKKTEIERKINDILSFADIGEFVDQPVKTYSSGMYVRLAFAAAIHVEPDILVVDEALAVGDEAFQNKCYSRINALRDSGVTVLFVTHSPQTVMSLCDRAMLFDHGELLLDDNPKDVISCYQKLLYAPDEKKSLLRSLLLSEGASALKSDSKVQKQRAQGNDKRDKRDEASLNDNDEYFEEGLKSQPVVYESDGAEILNPHITTLDGDKVNVLIRGKEYKYNYNVKFSSSVTMVRFAMVIKMLNGTELGGYISSHDAYSGIDSISSGVEYTTSFKFKASLNPGVYALNAGVRGINQGDEDFLARVLDTYLFRVLPVKEQCETCYIDFNVEQSHSIN</sequence>
<evidence type="ECO:0000256" key="4">
    <source>
        <dbReference type="ARBA" id="ARBA00022840"/>
    </source>
</evidence>
<dbReference type="GO" id="GO:0016887">
    <property type="term" value="F:ATP hydrolysis activity"/>
    <property type="evidence" value="ECO:0007669"/>
    <property type="project" value="InterPro"/>
</dbReference>
<dbReference type="AlphaFoldDB" id="A0A1H6BZT7"/>